<keyword evidence="9 14" id="KW-0175">Coiled coil</keyword>
<feature type="domain" description="Dynein heavy chain AAA lid" evidence="19">
    <location>
        <begin position="1039"/>
        <end position="1185"/>
    </location>
</feature>
<dbReference type="FunFam" id="1.10.8.1220:FF:000001">
    <property type="entry name" value="Dynein axonemal heavy chain 5"/>
    <property type="match status" value="1"/>
</dbReference>
<dbReference type="InterPro" id="IPR026983">
    <property type="entry name" value="DHC"/>
</dbReference>
<evidence type="ECO:0000256" key="5">
    <source>
        <dbReference type="ARBA" id="ARBA00022737"/>
    </source>
</evidence>
<keyword evidence="12" id="KW-0206">Cytoskeleton</keyword>
<dbReference type="InterPro" id="IPR041658">
    <property type="entry name" value="AAA_lid_11"/>
</dbReference>
<proteinExistence type="inferred from homology"/>
<dbReference type="InterPro" id="IPR024743">
    <property type="entry name" value="Dynein_HC_stalk"/>
</dbReference>
<dbReference type="GO" id="GO:0008569">
    <property type="term" value="F:minus-end-directed microtubule motor activity"/>
    <property type="evidence" value="ECO:0007669"/>
    <property type="project" value="InterPro"/>
</dbReference>
<keyword evidence="7" id="KW-0067">ATP-binding</keyword>
<dbReference type="OMA" id="FLVCSMT"/>
<dbReference type="Gene3D" id="6.10.140.1060">
    <property type="match status" value="1"/>
</dbReference>
<dbReference type="InterPro" id="IPR004273">
    <property type="entry name" value="Dynein_heavy_D6_P-loop"/>
</dbReference>
<keyword evidence="8" id="KW-0243">Dynein</keyword>
<dbReference type="Gene3D" id="1.10.8.1220">
    <property type="match status" value="1"/>
</dbReference>
<dbReference type="FunFam" id="1.10.8.720:FF:000005">
    <property type="entry name" value="Dynein axonemal heavy chain 10"/>
    <property type="match status" value="1"/>
</dbReference>
<dbReference type="Pfam" id="PF18198">
    <property type="entry name" value="AAA_lid_11"/>
    <property type="match status" value="1"/>
</dbReference>
<dbReference type="FunFam" id="3.40.50.300:FF:000049">
    <property type="entry name" value="Dynein, axonemal, heavy chain 5"/>
    <property type="match status" value="1"/>
</dbReference>
<evidence type="ECO:0000313" key="21">
    <source>
        <dbReference type="Ensembl" id="ENSEBUP00000000009.1"/>
    </source>
</evidence>
<keyword evidence="4" id="KW-0493">Microtubule</keyword>
<feature type="domain" description="Dynein heavy chain coiled coil stalk" evidence="16">
    <location>
        <begin position="67"/>
        <end position="400"/>
    </location>
</feature>
<dbReference type="FunFam" id="1.20.920.20:FF:000008">
    <property type="entry name" value="Dynein heavy chain 10, axonemal"/>
    <property type="match status" value="1"/>
</dbReference>
<protein>
    <recommendedName>
        <fullName evidence="23">Dynein heavy chain 10, axonemal</fullName>
    </recommendedName>
</protein>
<keyword evidence="5" id="KW-0677">Repeat</keyword>
<feature type="coiled-coil region" evidence="14">
    <location>
        <begin position="65"/>
        <end position="95"/>
    </location>
</feature>
<feature type="domain" description="Dynein heavy chain AAA module D4" evidence="17">
    <location>
        <begin position="3"/>
        <end position="53"/>
    </location>
</feature>
<evidence type="ECO:0000256" key="13">
    <source>
        <dbReference type="ARBA" id="ARBA00023273"/>
    </source>
</evidence>
<dbReference type="Gene3D" id="1.10.8.720">
    <property type="entry name" value="Region D6 of dynein motor"/>
    <property type="match status" value="1"/>
</dbReference>
<evidence type="ECO:0000256" key="8">
    <source>
        <dbReference type="ARBA" id="ARBA00023017"/>
    </source>
</evidence>
<dbReference type="Gene3D" id="1.20.1270.280">
    <property type="match status" value="1"/>
</dbReference>
<dbReference type="Pfam" id="PF03028">
    <property type="entry name" value="Dynein_heavy"/>
    <property type="match status" value="1"/>
</dbReference>
<evidence type="ECO:0000256" key="11">
    <source>
        <dbReference type="ARBA" id="ARBA00023175"/>
    </source>
</evidence>
<dbReference type="GO" id="GO:0007018">
    <property type="term" value="P:microtubule-based movement"/>
    <property type="evidence" value="ECO:0007669"/>
    <property type="project" value="InterPro"/>
</dbReference>
<dbReference type="GO" id="GO:0051959">
    <property type="term" value="F:dynein light intermediate chain binding"/>
    <property type="evidence" value="ECO:0007669"/>
    <property type="project" value="InterPro"/>
</dbReference>
<dbReference type="InterPro" id="IPR043160">
    <property type="entry name" value="Dynein_C_barrel"/>
</dbReference>
<keyword evidence="11" id="KW-0505">Motor protein</keyword>
<evidence type="ECO:0000256" key="10">
    <source>
        <dbReference type="ARBA" id="ARBA00023069"/>
    </source>
</evidence>
<dbReference type="Gene3D" id="1.20.920.20">
    <property type="match status" value="1"/>
</dbReference>
<evidence type="ECO:0000259" key="18">
    <source>
        <dbReference type="Pfam" id="PF12781"/>
    </source>
</evidence>
<feature type="domain" description="Dynein heavy chain ATP-binding dynein motor region" evidence="18">
    <location>
        <begin position="428"/>
        <end position="648"/>
    </location>
</feature>
<dbReference type="InterPro" id="IPR024317">
    <property type="entry name" value="Dynein_heavy_chain_D4_dom"/>
</dbReference>
<evidence type="ECO:0000256" key="14">
    <source>
        <dbReference type="SAM" id="Coils"/>
    </source>
</evidence>
<dbReference type="FunFam" id="3.10.490.20:FF:000006">
    <property type="entry name" value="Dynein axonemal heavy chain 10"/>
    <property type="match status" value="1"/>
</dbReference>
<dbReference type="Gene3D" id="3.40.50.300">
    <property type="entry name" value="P-loop containing nucleotide triphosphate hydrolases"/>
    <property type="match status" value="2"/>
</dbReference>
<dbReference type="InterPro" id="IPR041228">
    <property type="entry name" value="Dynein_C"/>
</dbReference>
<organism evidence="21 22">
    <name type="scientific">Eptatretus burgeri</name>
    <name type="common">Inshore hagfish</name>
    <dbReference type="NCBI Taxonomy" id="7764"/>
    <lineage>
        <taxon>Eukaryota</taxon>
        <taxon>Metazoa</taxon>
        <taxon>Chordata</taxon>
        <taxon>Craniata</taxon>
        <taxon>Vertebrata</taxon>
        <taxon>Cyclostomata</taxon>
        <taxon>Myxini</taxon>
        <taxon>Myxiniformes</taxon>
        <taxon>Myxinidae</taxon>
        <taxon>Eptatretinae</taxon>
        <taxon>Eptatretus</taxon>
    </lineage>
</organism>
<dbReference type="Pfam" id="PF18199">
    <property type="entry name" value="Dynein_C"/>
    <property type="match status" value="1"/>
</dbReference>
<accession>A0A8C4N1H9</accession>
<evidence type="ECO:0000256" key="4">
    <source>
        <dbReference type="ARBA" id="ARBA00022701"/>
    </source>
</evidence>
<reference evidence="21" key="1">
    <citation type="submission" date="2025-08" db="UniProtKB">
        <authorList>
            <consortium name="Ensembl"/>
        </authorList>
    </citation>
    <scope>IDENTIFICATION</scope>
</reference>
<evidence type="ECO:0000256" key="7">
    <source>
        <dbReference type="ARBA" id="ARBA00022840"/>
    </source>
</evidence>
<evidence type="ECO:0000256" key="1">
    <source>
        <dbReference type="ARBA" id="ARBA00004430"/>
    </source>
</evidence>
<keyword evidence="6" id="KW-0547">Nucleotide-binding</keyword>
<dbReference type="InterPro" id="IPR035706">
    <property type="entry name" value="AAA_9"/>
</dbReference>
<evidence type="ECO:0000256" key="9">
    <source>
        <dbReference type="ARBA" id="ARBA00023054"/>
    </source>
</evidence>
<reference evidence="21" key="2">
    <citation type="submission" date="2025-09" db="UniProtKB">
        <authorList>
            <consortium name="Ensembl"/>
        </authorList>
    </citation>
    <scope>IDENTIFICATION</scope>
</reference>
<dbReference type="GO" id="GO:0031514">
    <property type="term" value="C:motile cilium"/>
    <property type="evidence" value="ECO:0007669"/>
    <property type="project" value="UniProtKB-ARBA"/>
</dbReference>
<dbReference type="GO" id="GO:0005874">
    <property type="term" value="C:microtubule"/>
    <property type="evidence" value="ECO:0007669"/>
    <property type="project" value="UniProtKB-KW"/>
</dbReference>
<dbReference type="Ensembl" id="ENSEBUT00000000298.1">
    <property type="protein sequence ID" value="ENSEBUP00000000009.1"/>
    <property type="gene ID" value="ENSEBUG00000000309.1"/>
</dbReference>
<evidence type="ECO:0000313" key="22">
    <source>
        <dbReference type="Proteomes" id="UP000694388"/>
    </source>
</evidence>
<dbReference type="PANTHER" id="PTHR22878:SF63">
    <property type="entry name" value="DYNEIN AXONEMAL HEAVY CHAIN 10"/>
    <property type="match status" value="1"/>
</dbReference>
<sequence>MIPEKHLLAVVDHMVMVHQSVDDYSQQFLQKLRRPNYVTPKNYLDFVNCYLHLLEQKNQYILAQCRRLEDGLEKLQEASVQLREQNKKLAKQKEILAIKSVACETLLQEITANTITANQKKELALEKSQEIKEQNAVIAHEKKEAEEALTEALPALEAARIALRDLEKSDVTEIRSFAKPPKQVQVVCKCILVMRGYKDINWKSAKGMMSEANFLRSLMDMDCDAITINQTKTVRGFLKALGTTFEEMASISRAGFGMLKFVEAVMGYCDVAKKIKPKREKVAQLERNYRQSEHELERMHAELNLLHEELSMLGRRYDEAMREQQTLQEEAEIMERHLTAADKLIVGLGSENIRWTRELQELHSQRLWLLGDCLLSAAFLSYEGAFSWNFRQMMLHENWEVDIRDRNIPLSQPFHIESLLTDDVEISSWRSEGLPPDELSLQNGILTTRASRFPLCIDPQQQALHWIKKREESNNLKVTSFNEPDFLKQLELAIKYGLPCLFQNVDEYIDPVIDNVLQRNLRGKQGRLTVMLGDKEIDYDPNFRLYLNTKLSNPKYSPAVFGKAMVINYTVTLGALEDQLLSVIVAFERKELEEQHESLIQETSRNKRLLQDLEDCVLRELAMSTGNMLDNDDLLATLDETKSKATEVSEKLVLAEKTATDIDHFREGYRGAALRGALLFFTLTEMALINSMYQYSLAAYLEVFTQSLCRSFPDSKLLTRLKNIMDTLTYNVYNYGCTGIFENHKLLFSFNMTLKIEQAEERVSWGELDFFIKGNMSLEKSAKAKPCEWLPDQAWEDVLRLAEVSPQSFCALPEELRMKESIWKIWFDSDTPEQMPFPGGFEEDLSAFQRLLLIRCFRVDRVFRAVTDYVSTTTGEKYVQPPVVSFENILEQSCPTSPIVLILSPGSDPAGDLTKLAERKRFDTARLCFLAMGQGQEKSALQLLENSVKQGSWLMLQNCHLLALWLRDLEKALQRISKTHPDFRLWLTTEPTPLFPIGILQNALKVVTEPPSGLKLNLRANFFRISNKMLMSCPHQAFPSLVYVLAFFHAVVQERRKYGKMGWNVPYNFNESDFQVCLEILNTYLIKAHQKDNPKIPWSSLKYLIGEVMYGGRVIDSFDRRVLTTYMEEYFGDFIFDTCQPFHFFCNKDVDYYIPELGQKDDYLRVIESLPLANTPEVLGLHSNAEIGYYTQAARTMWSHLLELLPQTGDSGTGTSCEELIGQVVQDVQNKIPKQFKIQDVRRKLGENVSPTAVVLLQELERFNLLTLNMTRSLTELSKALLGEVGMSTELDDIARALLNGQIASLWRRLAPDTLKPLGGWMVHFQRRLNQYTAWINKGEPLVMWLSGLHVPESYLTALVQATCRHNGWPLDCSTLYTQVTKYCAPEEITDTAGQGCFVHGIYLEGAGWDLQRSCLVCSQPKVLLEELPVLRIIPIEVRRLKLLNMLRTPVYVTSARRNAMGVGFVFEADLHTAVHKSHWILSGVCLLLNSD</sequence>
<keyword evidence="3" id="KW-0963">Cytoplasm</keyword>
<dbReference type="PANTHER" id="PTHR22878">
    <property type="entry name" value="DYNEIN HEAVY CHAIN 6, AXONEMAL-LIKE-RELATED"/>
    <property type="match status" value="1"/>
</dbReference>
<evidence type="ECO:0008006" key="23">
    <source>
        <dbReference type="Google" id="ProtNLM"/>
    </source>
</evidence>
<dbReference type="InterPro" id="IPR042219">
    <property type="entry name" value="AAA_lid_11_sf"/>
</dbReference>
<evidence type="ECO:0000259" key="20">
    <source>
        <dbReference type="Pfam" id="PF18199"/>
    </source>
</evidence>
<dbReference type="Pfam" id="PF12780">
    <property type="entry name" value="AAA_8"/>
    <property type="match status" value="1"/>
</dbReference>
<dbReference type="FunFam" id="1.20.1270.280:FF:000005">
    <property type="entry name" value="Dynein axonemal heavy chain 10"/>
    <property type="match status" value="1"/>
</dbReference>
<evidence type="ECO:0000259" key="15">
    <source>
        <dbReference type="Pfam" id="PF03028"/>
    </source>
</evidence>
<dbReference type="GeneTree" id="ENSGT00940000154642"/>
<dbReference type="Pfam" id="PF12781">
    <property type="entry name" value="AAA_9"/>
    <property type="match status" value="1"/>
</dbReference>
<dbReference type="InterPro" id="IPR027417">
    <property type="entry name" value="P-loop_NTPase"/>
</dbReference>
<evidence type="ECO:0000256" key="12">
    <source>
        <dbReference type="ARBA" id="ARBA00023212"/>
    </source>
</evidence>
<comment type="similarity">
    <text evidence="2">Belongs to the dynein heavy chain family.</text>
</comment>
<name>A0A8C4N1H9_EPTBU</name>
<dbReference type="FunFam" id="3.40.50.300:FF:000153">
    <property type="entry name" value="Dynein axonemal heavy chain 1"/>
    <property type="match status" value="1"/>
</dbReference>
<evidence type="ECO:0000259" key="19">
    <source>
        <dbReference type="Pfam" id="PF18198"/>
    </source>
</evidence>
<keyword evidence="10" id="KW-0969">Cilium</keyword>
<feature type="domain" description="Dynein heavy chain C-terminal" evidence="20">
    <location>
        <begin position="1191"/>
        <end position="1489"/>
    </location>
</feature>
<dbReference type="GO" id="GO:0005524">
    <property type="term" value="F:ATP binding"/>
    <property type="evidence" value="ECO:0007669"/>
    <property type="project" value="UniProtKB-KW"/>
</dbReference>
<evidence type="ECO:0000256" key="2">
    <source>
        <dbReference type="ARBA" id="ARBA00008887"/>
    </source>
</evidence>
<dbReference type="Pfam" id="PF12777">
    <property type="entry name" value="MT"/>
    <property type="match status" value="1"/>
</dbReference>
<dbReference type="GO" id="GO:0045505">
    <property type="term" value="F:dynein intermediate chain binding"/>
    <property type="evidence" value="ECO:0007669"/>
    <property type="project" value="InterPro"/>
</dbReference>
<evidence type="ECO:0000259" key="16">
    <source>
        <dbReference type="Pfam" id="PF12777"/>
    </source>
</evidence>
<feature type="coiled-coil region" evidence="14">
    <location>
        <begin position="275"/>
        <end position="337"/>
    </location>
</feature>
<comment type="subcellular location">
    <subcellularLocation>
        <location evidence="1">Cytoplasm</location>
        <location evidence="1">Cytoskeleton</location>
        <location evidence="1">Cilium axoneme</location>
    </subcellularLocation>
</comment>
<keyword evidence="13" id="KW-0966">Cell projection</keyword>
<dbReference type="GO" id="GO:0030286">
    <property type="term" value="C:dynein complex"/>
    <property type="evidence" value="ECO:0007669"/>
    <property type="project" value="UniProtKB-KW"/>
</dbReference>
<evidence type="ECO:0000256" key="3">
    <source>
        <dbReference type="ARBA" id="ARBA00022490"/>
    </source>
</evidence>
<evidence type="ECO:0000256" key="6">
    <source>
        <dbReference type="ARBA" id="ARBA00022741"/>
    </source>
</evidence>
<feature type="domain" description="Dynein heavy chain region D6 P-loop" evidence="15">
    <location>
        <begin position="895"/>
        <end position="1007"/>
    </location>
</feature>
<evidence type="ECO:0000259" key="17">
    <source>
        <dbReference type="Pfam" id="PF12780"/>
    </source>
</evidence>
<dbReference type="Proteomes" id="UP000694388">
    <property type="component" value="Unplaced"/>
</dbReference>
<keyword evidence="22" id="KW-1185">Reference proteome</keyword>
<dbReference type="GO" id="GO:0005930">
    <property type="term" value="C:axoneme"/>
    <property type="evidence" value="ECO:0007669"/>
    <property type="project" value="UniProtKB-SubCell"/>
</dbReference>
<dbReference type="Gene3D" id="3.10.490.20">
    <property type="match status" value="1"/>
</dbReference>